<dbReference type="Proteomes" id="UP001500426">
    <property type="component" value="Unassembled WGS sequence"/>
</dbReference>
<accession>A0ABP7V2B0</accession>
<evidence type="ECO:0000313" key="2">
    <source>
        <dbReference type="Proteomes" id="UP001500426"/>
    </source>
</evidence>
<organism evidence="1 2">
    <name type="scientific">Flavobacterium chungnamense</name>
    <dbReference type="NCBI Taxonomy" id="706182"/>
    <lineage>
        <taxon>Bacteria</taxon>
        <taxon>Pseudomonadati</taxon>
        <taxon>Bacteroidota</taxon>
        <taxon>Flavobacteriia</taxon>
        <taxon>Flavobacteriales</taxon>
        <taxon>Flavobacteriaceae</taxon>
        <taxon>Flavobacterium</taxon>
    </lineage>
</organism>
<evidence type="ECO:0000313" key="1">
    <source>
        <dbReference type="EMBL" id="GAA4057886.1"/>
    </source>
</evidence>
<comment type="caution">
    <text evidence="1">The sequence shown here is derived from an EMBL/GenBank/DDBJ whole genome shotgun (WGS) entry which is preliminary data.</text>
</comment>
<name>A0ABP7V2B0_9FLAO</name>
<sequence>MTIIFITLGLIVTYFVIAAIKEGEARDTIDRERKLNNKKLADIYFQTMVNQELSKQNIINDARKLFVKQLEDQEGILKATINENVLNIYTENYINIIEATEFANVWINSLLPSTGIDFVNVYNSDGIICGSAERL</sequence>
<keyword evidence="2" id="KW-1185">Reference proteome</keyword>
<reference evidence="2" key="1">
    <citation type="journal article" date="2019" name="Int. J. Syst. Evol. Microbiol.">
        <title>The Global Catalogue of Microorganisms (GCM) 10K type strain sequencing project: providing services to taxonomists for standard genome sequencing and annotation.</title>
        <authorList>
            <consortium name="The Broad Institute Genomics Platform"/>
            <consortium name="The Broad Institute Genome Sequencing Center for Infectious Disease"/>
            <person name="Wu L."/>
            <person name="Ma J."/>
        </authorList>
    </citation>
    <scope>NUCLEOTIDE SEQUENCE [LARGE SCALE GENOMIC DNA]</scope>
    <source>
        <strain evidence="2">JCM 17068</strain>
    </source>
</reference>
<protein>
    <submittedName>
        <fullName evidence="1">Uncharacterized protein</fullName>
    </submittedName>
</protein>
<dbReference type="EMBL" id="BAABCS010000021">
    <property type="protein sequence ID" value="GAA4057886.1"/>
    <property type="molecule type" value="Genomic_DNA"/>
</dbReference>
<gene>
    <name evidence="1" type="ORF">GCM10022388_25830</name>
</gene>
<proteinExistence type="predicted"/>
<dbReference type="RefSeq" id="WP_345095269.1">
    <property type="nucleotide sequence ID" value="NZ_BAABCS010000021.1"/>
</dbReference>